<evidence type="ECO:0000256" key="8">
    <source>
        <dbReference type="ARBA" id="ARBA00023169"/>
    </source>
</evidence>
<comment type="similarity">
    <text evidence="2">Belongs to the bacterial sugar transferase family.</text>
</comment>
<dbReference type="AlphaFoldDB" id="A0A1I6T8P5"/>
<dbReference type="EMBL" id="FPAJ01000003">
    <property type="protein sequence ID" value="SFS85604.1"/>
    <property type="molecule type" value="Genomic_DNA"/>
</dbReference>
<reference evidence="12" key="1">
    <citation type="submission" date="2016-10" db="EMBL/GenBank/DDBJ databases">
        <authorList>
            <person name="Varghese N."/>
            <person name="Submissions S."/>
        </authorList>
    </citation>
    <scope>NUCLEOTIDE SEQUENCE [LARGE SCALE GENOMIC DNA]</scope>
    <source>
        <strain evidence="12">DSM 23422</strain>
    </source>
</reference>
<dbReference type="STRING" id="394264.SAMN04488040_2120"/>
<keyword evidence="7 9" id="KW-0472">Membrane</keyword>
<dbReference type="Proteomes" id="UP000199239">
    <property type="component" value="Unassembled WGS sequence"/>
</dbReference>
<dbReference type="InterPro" id="IPR003362">
    <property type="entry name" value="Bact_transf"/>
</dbReference>
<evidence type="ECO:0000256" key="7">
    <source>
        <dbReference type="ARBA" id="ARBA00023136"/>
    </source>
</evidence>
<evidence type="ECO:0000256" key="1">
    <source>
        <dbReference type="ARBA" id="ARBA00004236"/>
    </source>
</evidence>
<dbReference type="RefSeq" id="WP_342742185.1">
    <property type="nucleotide sequence ID" value="NZ_FPAJ01000003.1"/>
</dbReference>
<evidence type="ECO:0000256" key="4">
    <source>
        <dbReference type="ARBA" id="ARBA00022679"/>
    </source>
</evidence>
<evidence type="ECO:0000259" key="10">
    <source>
        <dbReference type="Pfam" id="PF02397"/>
    </source>
</evidence>
<keyword evidence="3" id="KW-1003">Cell membrane</keyword>
<sequence length="239" mass="26980">MIRQSPIDLKGKRGQLMAFVYHSSRHNRLLRRVPHQGIYARGGKRLFDIAVCLALLPVVSLTILLLWVIAKSQAPSGFFAHPRIGKNGVMFRCWKMQTMIENADQALQDILESHPDKKSEWAATRKLSNDPRILPFCGFLRRSGLDELPQIWNVLRGDMSLVGPRPVTEAELVLYGEGIADYLAIRPGITGLWQVTARGAPCYVRRVKLDRQYARSVTFIGDVRILLSTLPILLRPTGQ</sequence>
<evidence type="ECO:0000256" key="9">
    <source>
        <dbReference type="SAM" id="Phobius"/>
    </source>
</evidence>
<feature type="transmembrane region" description="Helical" evidence="9">
    <location>
        <begin position="46"/>
        <end position="70"/>
    </location>
</feature>
<evidence type="ECO:0000313" key="12">
    <source>
        <dbReference type="Proteomes" id="UP000199239"/>
    </source>
</evidence>
<dbReference type="PANTHER" id="PTHR30576">
    <property type="entry name" value="COLANIC BIOSYNTHESIS UDP-GLUCOSE LIPID CARRIER TRANSFERASE"/>
    <property type="match status" value="1"/>
</dbReference>
<organism evidence="11 12">
    <name type="scientific">Sulfitobacter marinus</name>
    <dbReference type="NCBI Taxonomy" id="394264"/>
    <lineage>
        <taxon>Bacteria</taxon>
        <taxon>Pseudomonadati</taxon>
        <taxon>Pseudomonadota</taxon>
        <taxon>Alphaproteobacteria</taxon>
        <taxon>Rhodobacterales</taxon>
        <taxon>Roseobacteraceae</taxon>
        <taxon>Sulfitobacter</taxon>
    </lineage>
</organism>
<dbReference type="PANTHER" id="PTHR30576:SF4">
    <property type="entry name" value="UNDECAPRENYL-PHOSPHATE GALACTOSE PHOSPHOTRANSFERASE"/>
    <property type="match status" value="1"/>
</dbReference>
<keyword evidence="6 9" id="KW-1133">Transmembrane helix</keyword>
<keyword evidence="8" id="KW-0270">Exopolysaccharide synthesis</keyword>
<keyword evidence="12" id="KW-1185">Reference proteome</keyword>
<dbReference type="Pfam" id="PF02397">
    <property type="entry name" value="Bac_transf"/>
    <property type="match status" value="1"/>
</dbReference>
<evidence type="ECO:0000256" key="6">
    <source>
        <dbReference type="ARBA" id="ARBA00022989"/>
    </source>
</evidence>
<accession>A0A1I6T8P5</accession>
<dbReference type="GO" id="GO:0005886">
    <property type="term" value="C:plasma membrane"/>
    <property type="evidence" value="ECO:0007669"/>
    <property type="project" value="UniProtKB-SubCell"/>
</dbReference>
<evidence type="ECO:0000256" key="2">
    <source>
        <dbReference type="ARBA" id="ARBA00006464"/>
    </source>
</evidence>
<dbReference type="GO" id="GO:0016780">
    <property type="term" value="F:phosphotransferase activity, for other substituted phosphate groups"/>
    <property type="evidence" value="ECO:0007669"/>
    <property type="project" value="TreeGrafter"/>
</dbReference>
<evidence type="ECO:0000256" key="5">
    <source>
        <dbReference type="ARBA" id="ARBA00022692"/>
    </source>
</evidence>
<protein>
    <submittedName>
        <fullName evidence="11">Sugar transferase involved in LPS biosynthesis (Colanic, teichoic acid)</fullName>
    </submittedName>
</protein>
<comment type="subcellular location">
    <subcellularLocation>
        <location evidence="1">Cell membrane</location>
    </subcellularLocation>
</comment>
<feature type="domain" description="Bacterial sugar transferase" evidence="10">
    <location>
        <begin position="44"/>
        <end position="234"/>
    </location>
</feature>
<keyword evidence="4 11" id="KW-0808">Transferase</keyword>
<dbReference type="GO" id="GO:0000271">
    <property type="term" value="P:polysaccharide biosynthetic process"/>
    <property type="evidence" value="ECO:0007669"/>
    <property type="project" value="UniProtKB-KW"/>
</dbReference>
<name>A0A1I6T8P5_9RHOB</name>
<gene>
    <name evidence="11" type="ORF">SAMN04488040_2120</name>
</gene>
<evidence type="ECO:0000313" key="11">
    <source>
        <dbReference type="EMBL" id="SFS85604.1"/>
    </source>
</evidence>
<proteinExistence type="inferred from homology"/>
<keyword evidence="5 9" id="KW-0812">Transmembrane</keyword>
<evidence type="ECO:0000256" key="3">
    <source>
        <dbReference type="ARBA" id="ARBA00022475"/>
    </source>
</evidence>